<dbReference type="Proteomes" id="UP000315677">
    <property type="component" value="Unassembled WGS sequence"/>
</dbReference>
<feature type="transmembrane region" description="Helical" evidence="1">
    <location>
        <begin position="69"/>
        <end position="91"/>
    </location>
</feature>
<dbReference type="AlphaFoldDB" id="A0A543DJJ1"/>
<protein>
    <recommendedName>
        <fullName evidence="3">CAAX prenyl protease 2/Lysostaphin resistance protein A-like domain-containing protein</fullName>
    </recommendedName>
</protein>
<reference evidence="4 5" key="1">
    <citation type="submission" date="2019-06" db="EMBL/GenBank/DDBJ databases">
        <title>Sequencing the genomes of 1000 actinobacteria strains.</title>
        <authorList>
            <person name="Klenk H.-P."/>
        </authorList>
    </citation>
    <scope>NUCLEOTIDE SEQUENCE [LARGE SCALE GENOMIC DNA]</scope>
    <source>
        <strain evidence="4 5">DSM 45301</strain>
    </source>
</reference>
<dbReference type="RefSeq" id="WP_142057734.1">
    <property type="nucleotide sequence ID" value="NZ_VFPA01000003.1"/>
</dbReference>
<gene>
    <name evidence="4" type="ORF">FB558_5265</name>
</gene>
<organism evidence="4 5">
    <name type="scientific">Pseudonocardia kunmingensis</name>
    <dbReference type="NCBI Taxonomy" id="630975"/>
    <lineage>
        <taxon>Bacteria</taxon>
        <taxon>Bacillati</taxon>
        <taxon>Actinomycetota</taxon>
        <taxon>Actinomycetes</taxon>
        <taxon>Pseudonocardiales</taxon>
        <taxon>Pseudonocardiaceae</taxon>
        <taxon>Pseudonocardia</taxon>
    </lineage>
</organism>
<evidence type="ECO:0000256" key="1">
    <source>
        <dbReference type="SAM" id="Phobius"/>
    </source>
</evidence>
<feature type="transmembrane region" description="Helical" evidence="1">
    <location>
        <begin position="235"/>
        <end position="254"/>
    </location>
</feature>
<dbReference type="EMBL" id="VFPA01000003">
    <property type="protein sequence ID" value="TQM09506.1"/>
    <property type="molecule type" value="Genomic_DNA"/>
</dbReference>
<dbReference type="PANTHER" id="PTHR39430:SF1">
    <property type="entry name" value="PROTEASE"/>
    <property type="match status" value="1"/>
</dbReference>
<feature type="transmembrane region" description="Helical" evidence="1">
    <location>
        <begin position="103"/>
        <end position="123"/>
    </location>
</feature>
<keyword evidence="1" id="KW-1133">Transmembrane helix</keyword>
<feature type="transmembrane region" description="Helical" evidence="1">
    <location>
        <begin position="184"/>
        <end position="202"/>
    </location>
</feature>
<name>A0A543DJJ1_9PSEU</name>
<evidence type="ECO:0000259" key="3">
    <source>
        <dbReference type="Pfam" id="PF02517"/>
    </source>
</evidence>
<accession>A0A543DJJ1</accession>
<comment type="caution">
    <text evidence="4">The sequence shown here is derived from an EMBL/GenBank/DDBJ whole genome shotgun (WGS) entry which is preliminary data.</text>
</comment>
<evidence type="ECO:0000256" key="2">
    <source>
        <dbReference type="SAM" id="SignalP"/>
    </source>
</evidence>
<feature type="signal peptide" evidence="2">
    <location>
        <begin position="1"/>
        <end position="21"/>
    </location>
</feature>
<keyword evidence="1" id="KW-0472">Membrane</keyword>
<evidence type="ECO:0000313" key="4">
    <source>
        <dbReference type="EMBL" id="TQM09506.1"/>
    </source>
</evidence>
<dbReference type="InterPro" id="IPR003675">
    <property type="entry name" value="Rce1/LyrA-like_dom"/>
</dbReference>
<dbReference type="PANTHER" id="PTHR39430">
    <property type="entry name" value="MEMBRANE-ASSOCIATED PROTEASE-RELATED"/>
    <property type="match status" value="1"/>
</dbReference>
<evidence type="ECO:0000313" key="5">
    <source>
        <dbReference type="Proteomes" id="UP000315677"/>
    </source>
</evidence>
<sequence length="276" mass="28533">MRLIIQLAVVAAIALAGSALANAVAWNPPLTLIIGVGTAAAALLGYTWAVRRTERRAPDELSRTGAVSALARGTLLGVGLFAAVILNIAFLGGYQVLGWGSPAGAVALFGFMAAAAVTEELLFRGILFRVVEQWAGTWTALVLTAVLFGMAHLFTPHSTLWGATAIAIEAGAMLAAAYAATRTLWVPIGLHFGWNYAASAVFGTEVSGNNTPDGLLRAVTNGPTALTGGDFGPEAGVHAVLFGAALTVVFLWLAHRRGRLVPRRGARSAPLTTLAP</sequence>
<dbReference type="GO" id="GO:0080120">
    <property type="term" value="P:CAAX-box protein maturation"/>
    <property type="evidence" value="ECO:0007669"/>
    <property type="project" value="UniProtKB-ARBA"/>
</dbReference>
<keyword evidence="2" id="KW-0732">Signal</keyword>
<feature type="transmembrane region" description="Helical" evidence="1">
    <location>
        <begin position="160"/>
        <end position="179"/>
    </location>
</feature>
<feature type="transmembrane region" description="Helical" evidence="1">
    <location>
        <begin position="135"/>
        <end position="154"/>
    </location>
</feature>
<dbReference type="Pfam" id="PF02517">
    <property type="entry name" value="Rce1-like"/>
    <property type="match status" value="1"/>
</dbReference>
<keyword evidence="1" id="KW-0812">Transmembrane</keyword>
<feature type="transmembrane region" description="Helical" evidence="1">
    <location>
        <begin position="31"/>
        <end position="49"/>
    </location>
</feature>
<feature type="chain" id="PRO_5038699537" description="CAAX prenyl protease 2/Lysostaphin resistance protein A-like domain-containing protein" evidence="2">
    <location>
        <begin position="22"/>
        <end position="276"/>
    </location>
</feature>
<feature type="domain" description="CAAX prenyl protease 2/Lysostaphin resistance protein A-like" evidence="3">
    <location>
        <begin position="105"/>
        <end position="196"/>
    </location>
</feature>
<dbReference type="OrthoDB" id="193898at2"/>
<dbReference type="GO" id="GO:0004175">
    <property type="term" value="F:endopeptidase activity"/>
    <property type="evidence" value="ECO:0007669"/>
    <property type="project" value="UniProtKB-ARBA"/>
</dbReference>
<keyword evidence="5" id="KW-1185">Reference proteome</keyword>
<proteinExistence type="predicted"/>